<dbReference type="AlphaFoldDB" id="A0A7Z2ZU72"/>
<dbReference type="InterPro" id="IPR008964">
    <property type="entry name" value="Invasin/intimin_cell_adhesion"/>
</dbReference>
<dbReference type="Proteomes" id="UP000502415">
    <property type="component" value="Chromosome"/>
</dbReference>
<dbReference type="SUPFAM" id="SSF49373">
    <property type="entry name" value="Invasin/intimin cell-adhesion fragments"/>
    <property type="match status" value="1"/>
</dbReference>
<proteinExistence type="predicted"/>
<protein>
    <submittedName>
        <fullName evidence="1">DUF1566 domain-containing protein</fullName>
    </submittedName>
</protein>
<reference evidence="1 2" key="1">
    <citation type="submission" date="2020-04" db="EMBL/GenBank/DDBJ databases">
        <title>Genome sequencing of novel species.</title>
        <authorList>
            <person name="Heo J."/>
            <person name="Kim S.-J."/>
            <person name="Kim J.-S."/>
            <person name="Hong S.-B."/>
            <person name="Kwon S.-W."/>
        </authorList>
    </citation>
    <scope>NUCLEOTIDE SEQUENCE [LARGE SCALE GENOMIC DNA]</scope>
    <source>
        <strain evidence="1 2">GN2-R2</strain>
    </source>
</reference>
<name>A0A7Z2ZU72_9BURK</name>
<evidence type="ECO:0000313" key="1">
    <source>
        <dbReference type="EMBL" id="QJE02005.1"/>
    </source>
</evidence>
<accession>A0A7Z2ZU72</accession>
<keyword evidence="2" id="KW-1185">Reference proteome</keyword>
<organism evidence="1 2">
    <name type="scientific">Massilia forsythiae</name>
    <dbReference type="NCBI Taxonomy" id="2728020"/>
    <lineage>
        <taxon>Bacteria</taxon>
        <taxon>Pseudomonadati</taxon>
        <taxon>Pseudomonadota</taxon>
        <taxon>Betaproteobacteria</taxon>
        <taxon>Burkholderiales</taxon>
        <taxon>Oxalobacteraceae</taxon>
        <taxon>Telluria group</taxon>
        <taxon>Massilia</taxon>
    </lineage>
</organism>
<sequence>MAVSCLAAACSTGEGPPLGDFPAIEKIATDQPFTLTAPGSRSPAAFTYTSSNAAVATIDGATVTIKGVGTSTITASQERIGSYGPTAKSTTLTVTLTPVACPAGQARVNGSCQAVPACVSPAKLDQARNQCIAPGSSGDTVTVLSTGLTWRGVTDADTWTNARDFFTGSVIDSVGGWRLPTQAELSDLYVSGAFAGHKWALGNTWTSTPGTTGQASSHVVVALDAASTGERIASTAQRLDTLGAYVSCVR</sequence>
<dbReference type="KEGG" id="mfy:HH212_19925"/>
<dbReference type="RefSeq" id="WP_170204092.1">
    <property type="nucleotide sequence ID" value="NZ_CP051685.1"/>
</dbReference>
<gene>
    <name evidence="1" type="ORF">HH212_19925</name>
</gene>
<dbReference type="EMBL" id="CP051685">
    <property type="protein sequence ID" value="QJE02005.1"/>
    <property type="molecule type" value="Genomic_DNA"/>
</dbReference>
<evidence type="ECO:0000313" key="2">
    <source>
        <dbReference type="Proteomes" id="UP000502415"/>
    </source>
</evidence>
<dbReference type="Gene3D" id="2.60.40.1080">
    <property type="match status" value="1"/>
</dbReference>